<dbReference type="RefSeq" id="WP_013088445.1">
    <property type="nucleotide sequence ID" value="NC_014117.1"/>
</dbReference>
<evidence type="ECO:0000313" key="2">
    <source>
        <dbReference type="Proteomes" id="UP000002190"/>
    </source>
</evidence>
<dbReference type="InterPro" id="IPR052947">
    <property type="entry name" value="T6SS_Hcp1_domain"/>
</dbReference>
<dbReference type="HOGENOM" id="CLU_1131940_0_0_4"/>
<evidence type="ECO:0000313" key="1">
    <source>
        <dbReference type="EMBL" id="ADG14547.1"/>
    </source>
</evidence>
<sequence>MHFISYPRTAAELADLLKLGMSEVLRLLRENKLRVNLKGFLSYFFKTKNDDPVFISNANEKLLNWYAQRLEGGMPPAALVYHRTGVRALHGFKIERVSYVRKLDRRQYEHERKREFETIRPAWIREIGAKHASELEGAGISRADIARMVETGKAPLGYQVHHRMPLDDGGTNAYDNLILMRDDVEHRAVHGYYNPGEQRIDRMNYGESGHVALPMPPADTIVYPNIAMGYVSEPVPNVEFLEIFE</sequence>
<reference evidence="1 2" key="2">
    <citation type="journal article" date="2012" name="J. Bacteriol.">
        <title>Genome Sequences of Burkholderia sp. Strains CCGE1002 and H160, Isolated from Legume Nodules in Mexico and Brazil.</title>
        <authorList>
            <person name="Ormeno-Orrillo E."/>
            <person name="Rogel M.A."/>
            <person name="Chueire L.M."/>
            <person name="Tiedje J.M."/>
            <person name="Martinez-Romero E."/>
            <person name="Hungria M."/>
        </authorList>
    </citation>
    <scope>NUCLEOTIDE SEQUENCE [LARGE SCALE GENOMIC DNA]</scope>
    <source>
        <strain evidence="1 2">CCGE1002</strain>
    </source>
</reference>
<dbReference type="EMBL" id="CP002013">
    <property type="protein sequence ID" value="ADG14547.1"/>
    <property type="molecule type" value="Genomic_DNA"/>
</dbReference>
<proteinExistence type="predicted"/>
<dbReference type="GeneID" id="301091828"/>
<organism evidence="1 2">
    <name type="scientific">Paraburkholderia atlantica</name>
    <dbReference type="NCBI Taxonomy" id="2654982"/>
    <lineage>
        <taxon>Bacteria</taxon>
        <taxon>Pseudomonadati</taxon>
        <taxon>Pseudomonadota</taxon>
        <taxon>Betaproteobacteria</taxon>
        <taxon>Burkholderiales</taxon>
        <taxon>Burkholderiaceae</taxon>
        <taxon>Paraburkholderia</taxon>
    </lineage>
</organism>
<reference evidence="1 2" key="1">
    <citation type="submission" date="2010-04" db="EMBL/GenBank/DDBJ databases">
        <title>Complete sequence of chromosome 1 of Burkholderia sp. CCGE1002.</title>
        <authorList>
            <consortium name="US DOE Joint Genome Institute"/>
            <person name="Lucas S."/>
            <person name="Copeland A."/>
            <person name="Lapidus A."/>
            <person name="Cheng J.-F."/>
            <person name="Bruce D."/>
            <person name="Goodwin L."/>
            <person name="Pitluck S."/>
            <person name="Chertkov O."/>
            <person name="Detter J.C."/>
            <person name="Han C."/>
            <person name="Tapia R."/>
            <person name="Land M."/>
            <person name="Hauser L."/>
            <person name="Kyrpides N."/>
            <person name="Ovchinnikova G."/>
            <person name="Martinez-Romero E."/>
            <person name="Hernandez M.A.R."/>
            <person name="Tiedje J.M."/>
            <person name="Woyke T."/>
        </authorList>
    </citation>
    <scope>NUCLEOTIDE SEQUENCE [LARGE SCALE GENOMIC DNA]</scope>
    <source>
        <strain evidence="1 2">CCGE1002</strain>
    </source>
</reference>
<dbReference type="eggNOG" id="ENOG5033W3P">
    <property type="taxonomic scope" value="Bacteria"/>
</dbReference>
<dbReference type="PANTHER" id="PTHR34319">
    <property type="entry name" value="MAJOR EXPORTED PROTEIN"/>
    <property type="match status" value="1"/>
</dbReference>
<dbReference type="InterPro" id="IPR044925">
    <property type="entry name" value="His-Me_finger_sf"/>
</dbReference>
<protein>
    <recommendedName>
        <fullName evidence="3">HNH endonuclease</fullName>
    </recommendedName>
</protein>
<dbReference type="STRING" id="640511.BC1002_0446"/>
<gene>
    <name evidence="1" type="ordered locus">BC1002_0446</name>
</gene>
<dbReference type="AlphaFoldDB" id="D5WBZ2"/>
<accession>D5WBZ2</accession>
<dbReference type="Proteomes" id="UP000002190">
    <property type="component" value="Chromosome 1"/>
</dbReference>
<dbReference type="SUPFAM" id="SSF54060">
    <property type="entry name" value="His-Me finger endonucleases"/>
    <property type="match status" value="1"/>
</dbReference>
<dbReference type="CDD" id="cd00085">
    <property type="entry name" value="HNHc"/>
    <property type="match status" value="1"/>
</dbReference>
<dbReference type="PANTHER" id="PTHR34319:SF7">
    <property type="entry name" value="HNH ENDONUCLEASE DOMAIN-CONTAINING PROTEIN"/>
    <property type="match status" value="1"/>
</dbReference>
<evidence type="ECO:0008006" key="3">
    <source>
        <dbReference type="Google" id="ProtNLM"/>
    </source>
</evidence>
<dbReference type="KEGG" id="bge:BC1002_0446"/>
<dbReference type="InterPro" id="IPR003615">
    <property type="entry name" value="HNH_nuc"/>
</dbReference>
<name>D5WBZ2_PARAM</name>